<evidence type="ECO:0000313" key="2">
    <source>
        <dbReference type="EMBL" id="KAI9182787.1"/>
    </source>
</evidence>
<dbReference type="Proteomes" id="UP001064489">
    <property type="component" value="Chromosome 4"/>
</dbReference>
<dbReference type="EMBL" id="JAJSOW010000101">
    <property type="protein sequence ID" value="KAI9182787.1"/>
    <property type="molecule type" value="Genomic_DNA"/>
</dbReference>
<reference evidence="2" key="2">
    <citation type="submission" date="2023-02" db="EMBL/GenBank/DDBJ databases">
        <authorList>
            <person name="Swenson N.G."/>
            <person name="Wegrzyn J.L."/>
            <person name="Mcevoy S.L."/>
        </authorList>
    </citation>
    <scope>NUCLEOTIDE SEQUENCE</scope>
    <source>
        <strain evidence="2">91603</strain>
        <tissue evidence="2">Leaf</tissue>
    </source>
</reference>
<reference evidence="2" key="1">
    <citation type="journal article" date="2022" name="Plant J.">
        <title>Strategies of tolerance reflected in two North American maple genomes.</title>
        <authorList>
            <person name="McEvoy S.L."/>
            <person name="Sezen U.U."/>
            <person name="Trouern-Trend A."/>
            <person name="McMahon S.M."/>
            <person name="Schaberg P.G."/>
            <person name="Yang J."/>
            <person name="Wegrzyn J.L."/>
            <person name="Swenson N.G."/>
        </authorList>
    </citation>
    <scope>NUCLEOTIDE SEQUENCE</scope>
    <source>
        <strain evidence="2">91603</strain>
    </source>
</reference>
<organism evidence="2 3">
    <name type="scientific">Acer negundo</name>
    <name type="common">Box elder</name>
    <dbReference type="NCBI Taxonomy" id="4023"/>
    <lineage>
        <taxon>Eukaryota</taxon>
        <taxon>Viridiplantae</taxon>
        <taxon>Streptophyta</taxon>
        <taxon>Embryophyta</taxon>
        <taxon>Tracheophyta</taxon>
        <taxon>Spermatophyta</taxon>
        <taxon>Magnoliopsida</taxon>
        <taxon>eudicotyledons</taxon>
        <taxon>Gunneridae</taxon>
        <taxon>Pentapetalae</taxon>
        <taxon>rosids</taxon>
        <taxon>malvids</taxon>
        <taxon>Sapindales</taxon>
        <taxon>Sapindaceae</taxon>
        <taxon>Hippocastanoideae</taxon>
        <taxon>Acereae</taxon>
        <taxon>Acer</taxon>
    </lineage>
</organism>
<keyword evidence="3" id="KW-1185">Reference proteome</keyword>
<sequence length="181" mass="20406">MEVEVTSHVAVKKPIVVMMHNLVNLQEGPKTGKWKRWAKDGGRNDQDSGVGPNLGKWLPGLKVTNSKKKQKLKSTEVVISYVNDDSSAGRIMNRVRIVISYNGQWEQLPDGSQRFVGFDNKGMYVSKNMTYEELVAIVHTIVKYDVNKFNVDLASVSIVPDSTCRTFIRNNDDVQFMLGED</sequence>
<protein>
    <submittedName>
        <fullName evidence="2">Uncharacterized protein</fullName>
    </submittedName>
</protein>
<feature type="region of interest" description="Disordered" evidence="1">
    <location>
        <begin position="33"/>
        <end position="53"/>
    </location>
</feature>
<evidence type="ECO:0000256" key="1">
    <source>
        <dbReference type="SAM" id="MobiDB-lite"/>
    </source>
</evidence>
<accession>A0AAD5J3N0</accession>
<gene>
    <name evidence="2" type="ORF">LWI28_028861</name>
</gene>
<name>A0AAD5J3N0_ACENE</name>
<feature type="compositionally biased region" description="Basic and acidic residues" evidence="1">
    <location>
        <begin position="37"/>
        <end position="46"/>
    </location>
</feature>
<evidence type="ECO:0000313" key="3">
    <source>
        <dbReference type="Proteomes" id="UP001064489"/>
    </source>
</evidence>
<comment type="caution">
    <text evidence="2">The sequence shown here is derived from an EMBL/GenBank/DDBJ whole genome shotgun (WGS) entry which is preliminary data.</text>
</comment>
<dbReference type="AlphaFoldDB" id="A0AAD5J3N0"/>
<proteinExistence type="predicted"/>